<dbReference type="AlphaFoldDB" id="A0A6J7FFH7"/>
<sequence length="129" mass="14790">MKLNTERLKEIMNADPEFALSSRMWDARLRYRLGDDSFLIVIRNGIVTDIVPAPGLFHEFTADIWAPDEVWSEILAAVPAPLFQDLFPAQFHHGLRITGDLESFYCYYAAVRRTTDLMRQVNNEASRAA</sequence>
<organism evidence="1">
    <name type="scientific">freshwater metagenome</name>
    <dbReference type="NCBI Taxonomy" id="449393"/>
    <lineage>
        <taxon>unclassified sequences</taxon>
        <taxon>metagenomes</taxon>
        <taxon>ecological metagenomes</taxon>
    </lineage>
</organism>
<dbReference type="EMBL" id="CAFBMB010000031">
    <property type="protein sequence ID" value="CAB4894196.1"/>
    <property type="molecule type" value="Genomic_DNA"/>
</dbReference>
<proteinExistence type="predicted"/>
<accession>A0A6J7FFH7</accession>
<reference evidence="1" key="1">
    <citation type="submission" date="2020-05" db="EMBL/GenBank/DDBJ databases">
        <authorList>
            <person name="Chiriac C."/>
            <person name="Salcher M."/>
            <person name="Ghai R."/>
            <person name="Kavagutti S V."/>
        </authorList>
    </citation>
    <scope>NUCLEOTIDE SEQUENCE</scope>
</reference>
<protein>
    <submittedName>
        <fullName evidence="1">Unannotated protein</fullName>
    </submittedName>
</protein>
<gene>
    <name evidence="1" type="ORF">UFOPK3516_00593</name>
</gene>
<evidence type="ECO:0000313" key="1">
    <source>
        <dbReference type="EMBL" id="CAB4894196.1"/>
    </source>
</evidence>
<name>A0A6J7FFH7_9ZZZZ</name>